<dbReference type="GeneID" id="57559828"/>
<dbReference type="FunFam" id="3.30.930.10:FF:000002">
    <property type="entry name" value="Threonine--tRNA ligase"/>
    <property type="match status" value="1"/>
</dbReference>
<evidence type="ECO:0000256" key="9">
    <source>
        <dbReference type="ARBA" id="ARBA00022884"/>
    </source>
</evidence>
<dbReference type="InterPro" id="IPR012675">
    <property type="entry name" value="Beta-grasp_dom_sf"/>
</dbReference>
<dbReference type="Pfam" id="PF07973">
    <property type="entry name" value="tRNA_SAD"/>
    <property type="match status" value="1"/>
</dbReference>
<evidence type="ECO:0000256" key="7">
    <source>
        <dbReference type="ARBA" id="ARBA00022833"/>
    </source>
</evidence>
<dbReference type="PROSITE" id="PS50862">
    <property type="entry name" value="AA_TRNA_LIGASE_II"/>
    <property type="match status" value="1"/>
</dbReference>
<evidence type="ECO:0000259" key="14">
    <source>
        <dbReference type="PROSITE" id="PS50862"/>
    </source>
</evidence>
<dbReference type="EMBL" id="MTLN01000007">
    <property type="protein sequence ID" value="ONN70908.1"/>
    <property type="molecule type" value="Genomic_DNA"/>
</dbReference>
<comment type="subunit">
    <text evidence="13">Homodimer.</text>
</comment>
<dbReference type="Gene3D" id="3.30.54.20">
    <property type="match status" value="1"/>
</dbReference>
<keyword evidence="10 13" id="KW-0648">Protein biosynthesis</keyword>
<keyword evidence="4 13" id="KW-0436">Ligase</keyword>
<keyword evidence="5 13" id="KW-0479">Metal-binding</keyword>
<dbReference type="Gene3D" id="3.30.980.10">
    <property type="entry name" value="Threonyl-trna Synthetase, Chain A, domain 2"/>
    <property type="match status" value="1"/>
</dbReference>
<dbReference type="InterPro" id="IPR033728">
    <property type="entry name" value="ThrRS_core"/>
</dbReference>
<keyword evidence="19" id="KW-1185">Reference proteome</keyword>
<dbReference type="PANTHER" id="PTHR11451">
    <property type="entry name" value="THREONINE-TRNA LIGASE"/>
    <property type="match status" value="1"/>
</dbReference>
<dbReference type="InterPro" id="IPR012676">
    <property type="entry name" value="TGS-like"/>
</dbReference>
<dbReference type="GO" id="GO:0005829">
    <property type="term" value="C:cytosol"/>
    <property type="evidence" value="ECO:0007669"/>
    <property type="project" value="TreeGrafter"/>
</dbReference>
<keyword evidence="11 13" id="KW-0030">Aminoacyl-tRNA synthetase</keyword>
<evidence type="ECO:0000259" key="15">
    <source>
        <dbReference type="PROSITE" id="PS51880"/>
    </source>
</evidence>
<dbReference type="CDD" id="cd00771">
    <property type="entry name" value="ThrRS_core"/>
    <property type="match status" value="1"/>
</dbReference>
<dbReference type="InterPro" id="IPR002320">
    <property type="entry name" value="Thr-tRNA-ligase_IIa"/>
</dbReference>
<dbReference type="PRINTS" id="PR01047">
    <property type="entry name" value="TRNASYNTHTHR"/>
</dbReference>
<evidence type="ECO:0000313" key="18">
    <source>
        <dbReference type="Proteomes" id="UP000183046"/>
    </source>
</evidence>
<comment type="similarity">
    <text evidence="1 13">Belongs to the class-II aminoacyl-tRNA synthetase family.</text>
</comment>
<dbReference type="InterPro" id="IPR002314">
    <property type="entry name" value="aa-tRNA-synt_IIb"/>
</dbReference>
<accession>A0A1G5P4Q7</accession>
<dbReference type="Proteomes" id="UP000189310">
    <property type="component" value="Unassembled WGS sequence"/>
</dbReference>
<dbReference type="FunFam" id="3.30.54.20:FF:000002">
    <property type="entry name" value="Threonine--tRNA ligase"/>
    <property type="match status" value="1"/>
</dbReference>
<keyword evidence="2 13" id="KW-0963">Cytoplasm</keyword>
<dbReference type="Gene3D" id="3.30.930.10">
    <property type="entry name" value="Bira Bifunctional Protein, Domain 2"/>
    <property type="match status" value="1"/>
</dbReference>
<dbReference type="EC" id="6.1.1.3" evidence="13"/>
<keyword evidence="9 13" id="KW-0694">RNA-binding</keyword>
<evidence type="ECO:0000256" key="10">
    <source>
        <dbReference type="ARBA" id="ARBA00022917"/>
    </source>
</evidence>
<dbReference type="FunFam" id="3.40.50.800:FF:000001">
    <property type="entry name" value="Threonine--tRNA ligase"/>
    <property type="match status" value="1"/>
</dbReference>
<dbReference type="GO" id="GO:0005524">
    <property type="term" value="F:ATP binding"/>
    <property type="evidence" value="ECO:0007669"/>
    <property type="project" value="UniProtKB-UniRule"/>
</dbReference>
<dbReference type="Gene3D" id="3.10.20.30">
    <property type="match status" value="1"/>
</dbReference>
<dbReference type="HAMAP" id="MF_00184">
    <property type="entry name" value="Thr_tRNA_synth"/>
    <property type="match status" value="1"/>
</dbReference>
<evidence type="ECO:0000256" key="3">
    <source>
        <dbReference type="ARBA" id="ARBA00022555"/>
    </source>
</evidence>
<proteinExistence type="inferred from homology"/>
<feature type="domain" description="Aminoacyl-transfer RNA synthetases class-II family profile" evidence="14">
    <location>
        <begin position="242"/>
        <end position="533"/>
    </location>
</feature>
<dbReference type="CDD" id="cd00860">
    <property type="entry name" value="ThrRS_anticodon"/>
    <property type="match status" value="1"/>
</dbReference>
<dbReference type="InterPro" id="IPR006195">
    <property type="entry name" value="aa-tRNA-synth_II"/>
</dbReference>
<dbReference type="SMART" id="SM00863">
    <property type="entry name" value="tRNA_SAD"/>
    <property type="match status" value="1"/>
</dbReference>
<dbReference type="InterPro" id="IPR004154">
    <property type="entry name" value="Anticodon-bd"/>
</dbReference>
<dbReference type="eggNOG" id="COG0441">
    <property type="taxonomic scope" value="Bacteria"/>
</dbReference>
<organism evidence="17 18">
    <name type="scientific">Pseudomonas oryzihabitans</name>
    <dbReference type="NCBI Taxonomy" id="47885"/>
    <lineage>
        <taxon>Bacteria</taxon>
        <taxon>Pseudomonadati</taxon>
        <taxon>Pseudomonadota</taxon>
        <taxon>Gammaproteobacteria</taxon>
        <taxon>Pseudomonadales</taxon>
        <taxon>Pseudomonadaceae</taxon>
        <taxon>Pseudomonas</taxon>
    </lineage>
</organism>
<feature type="binding site" evidence="13">
    <location>
        <position position="384"/>
    </location>
    <ligand>
        <name>Zn(2+)</name>
        <dbReference type="ChEBI" id="CHEBI:29105"/>
        <note>catalytic</note>
    </ligand>
</feature>
<dbReference type="InterPro" id="IPR045864">
    <property type="entry name" value="aa-tRNA-synth_II/BPL/LPL"/>
</dbReference>
<dbReference type="AlphaFoldDB" id="A0A1G5P4Q7"/>
<comment type="caution">
    <text evidence="17">The sequence shown here is derived from an EMBL/GenBank/DDBJ whole genome shotgun (WGS) entry which is preliminary data.</text>
</comment>
<dbReference type="InterPro" id="IPR036621">
    <property type="entry name" value="Anticodon-bd_dom_sf"/>
</dbReference>
<dbReference type="Proteomes" id="UP000183046">
    <property type="component" value="Unassembled WGS sequence"/>
</dbReference>
<dbReference type="InterPro" id="IPR047246">
    <property type="entry name" value="ThrRS_anticodon"/>
</dbReference>
<dbReference type="FunFam" id="3.30.980.10:FF:000005">
    <property type="entry name" value="Threonyl-tRNA synthetase, mitochondrial"/>
    <property type="match status" value="1"/>
</dbReference>
<evidence type="ECO:0000256" key="8">
    <source>
        <dbReference type="ARBA" id="ARBA00022840"/>
    </source>
</evidence>
<feature type="binding site" evidence="13">
    <location>
        <position position="510"/>
    </location>
    <ligand>
        <name>Zn(2+)</name>
        <dbReference type="ChEBI" id="CHEBI:29105"/>
        <note>catalytic</note>
    </ligand>
</feature>
<dbReference type="Pfam" id="PF03129">
    <property type="entry name" value="HGTP_anticodon"/>
    <property type="match status" value="1"/>
</dbReference>
<feature type="binding site" evidence="13">
    <location>
        <position position="333"/>
    </location>
    <ligand>
        <name>Zn(2+)</name>
        <dbReference type="ChEBI" id="CHEBI:29105"/>
        <note>catalytic</note>
    </ligand>
</feature>
<evidence type="ECO:0000313" key="16">
    <source>
        <dbReference type="EMBL" id="ONN70908.1"/>
    </source>
</evidence>
<dbReference type="OrthoDB" id="9802304at2"/>
<dbReference type="SUPFAM" id="SSF55186">
    <property type="entry name" value="ThrRS/AlaRS common domain"/>
    <property type="match status" value="1"/>
</dbReference>
<dbReference type="SUPFAM" id="SSF55681">
    <property type="entry name" value="Class II aaRS and biotin synthetases"/>
    <property type="match status" value="1"/>
</dbReference>
<reference evidence="16 19" key="3">
    <citation type="submission" date="2017-01" db="EMBL/GenBank/DDBJ databases">
        <title>Pseudomonas psychrotolerans genome sequencing and assembly.</title>
        <authorList>
            <person name="Vyas B."/>
            <person name="Mayilraj S."/>
        </authorList>
    </citation>
    <scope>NUCLEOTIDE SEQUENCE [LARGE SCALE GENOMIC DNA]</scope>
    <source>
        <strain evidence="16 19">SDS18</strain>
    </source>
</reference>
<evidence type="ECO:0000313" key="17">
    <source>
        <dbReference type="EMBL" id="SCZ44081.1"/>
    </source>
</evidence>
<evidence type="ECO:0000256" key="2">
    <source>
        <dbReference type="ARBA" id="ARBA00022490"/>
    </source>
</evidence>
<evidence type="ECO:0000256" key="5">
    <source>
        <dbReference type="ARBA" id="ARBA00022723"/>
    </source>
</evidence>
<reference evidence="17" key="2">
    <citation type="submission" date="2016-10" db="EMBL/GenBank/DDBJ databases">
        <authorList>
            <person name="Varghese N."/>
            <person name="Submissions S."/>
        </authorList>
    </citation>
    <scope>NUCLEOTIDE SEQUENCE</scope>
    <source>
        <strain evidence="17">DSM 15758</strain>
    </source>
</reference>
<comment type="subcellular location">
    <subcellularLocation>
        <location evidence="13">Cytoplasm</location>
    </subcellularLocation>
</comment>
<keyword evidence="6 13" id="KW-0547">Nucleotide-binding</keyword>
<evidence type="ECO:0000313" key="19">
    <source>
        <dbReference type="Proteomes" id="UP000189310"/>
    </source>
</evidence>
<keyword evidence="8 13" id="KW-0067">ATP-binding</keyword>
<sequence>MPVITLPDGSQRPFDKPVTVAEVAQSIGAGLAKATIAGRVDGQLRDASDLIEQDANLQIITAKDEDGLEIIRHSCAHLVGHAVKQLFPTAKMVIGPVIDEGFYYDISFERPFTLDDLSAIETRMRELIDKDYDVIKKMTPRAEVIEVFKARGEEYKLRLIDDMPEEQAMGLYYHEEYVDMCRGPHVPNTRFLKAFKLTKLSGAYWRGDAKNEQLQRIYGTAWADKKQLAAYIQRIEEAEKRDHRRIGKQLDLFHLQEEAPGMVFWHANGWTVYQVLEQYMRKVQREHGYQEIKTPQVVDRILWERSGHWSNYAENMFTTASENRDFAVKPMNCPCHVQVFNQGLKSYRDLPLRLAEFGACHRNEPSGALHGIMRVRGFTQDDAHIFCTEEQVEKEAADFIKLTLQVYADFGFTDVIMKLSTRPAKRVGSEELWDRAEKALADALDASGLEWEYQPGEGAFYGPKIEFTLKDCLGRNWQCGTLQYDPNLPERLDASYISEDNSRQRPVMLHRAILGSFERFIGMLIEHYAGLFPAWLAPTQAVVLNITDKQADFAQQVVGELNAEGFRAKADLRNEKIGFKIREHTLLKVPYLLVIGDREVETRSVAVRTREGVDLGSMPIERFRELLTQAVSRRGRQDSE</sequence>
<dbReference type="InterPro" id="IPR004095">
    <property type="entry name" value="TGS"/>
</dbReference>
<feature type="region of interest" description="Catalytic" evidence="13">
    <location>
        <begin position="242"/>
        <end position="533"/>
    </location>
</feature>
<dbReference type="PROSITE" id="PS51880">
    <property type="entry name" value="TGS"/>
    <property type="match status" value="1"/>
</dbReference>
<dbReference type="FunFam" id="3.10.20.30:FF:000005">
    <property type="entry name" value="Threonine--tRNA ligase"/>
    <property type="match status" value="1"/>
</dbReference>
<evidence type="ECO:0000256" key="11">
    <source>
        <dbReference type="ARBA" id="ARBA00023146"/>
    </source>
</evidence>
<dbReference type="STRING" id="237610.BJP27_22075"/>
<dbReference type="GO" id="GO:0000049">
    <property type="term" value="F:tRNA binding"/>
    <property type="evidence" value="ECO:0007669"/>
    <property type="project" value="UniProtKB-KW"/>
</dbReference>
<dbReference type="PANTHER" id="PTHR11451:SF44">
    <property type="entry name" value="THREONINE--TRNA LIGASE, CHLOROPLASTIC_MITOCHONDRIAL 2"/>
    <property type="match status" value="1"/>
</dbReference>
<gene>
    <name evidence="13" type="primary">thrS</name>
    <name evidence="16" type="ORF">BVL52_13015</name>
    <name evidence="17" type="ORF">SAMN05216279_10979</name>
</gene>
<dbReference type="SUPFAM" id="SSF81271">
    <property type="entry name" value="TGS-like"/>
    <property type="match status" value="1"/>
</dbReference>
<evidence type="ECO:0000256" key="6">
    <source>
        <dbReference type="ARBA" id="ARBA00022741"/>
    </source>
</evidence>
<dbReference type="GO" id="GO:0004829">
    <property type="term" value="F:threonine-tRNA ligase activity"/>
    <property type="evidence" value="ECO:0007669"/>
    <property type="project" value="UniProtKB-UniRule"/>
</dbReference>
<dbReference type="CDD" id="cd01667">
    <property type="entry name" value="TGS_ThrRS"/>
    <property type="match status" value="1"/>
</dbReference>
<dbReference type="Pfam" id="PF00587">
    <property type="entry name" value="tRNA-synt_2b"/>
    <property type="match status" value="1"/>
</dbReference>
<reference evidence="18" key="1">
    <citation type="submission" date="2016-10" db="EMBL/GenBank/DDBJ databases">
        <authorList>
            <person name="de Groot N.N."/>
        </authorList>
    </citation>
    <scope>NUCLEOTIDE SEQUENCE [LARGE SCALE GENOMIC DNA]</scope>
    <source>
        <strain evidence="18">DSM 15758</strain>
    </source>
</reference>
<evidence type="ECO:0000256" key="13">
    <source>
        <dbReference type="HAMAP-Rule" id="MF_00184"/>
    </source>
</evidence>
<evidence type="ECO:0000256" key="1">
    <source>
        <dbReference type="ARBA" id="ARBA00008226"/>
    </source>
</evidence>
<keyword evidence="3 13" id="KW-0820">tRNA-binding</keyword>
<dbReference type="Pfam" id="PF02824">
    <property type="entry name" value="TGS"/>
    <property type="match status" value="1"/>
</dbReference>
<dbReference type="EMBL" id="FMWB01000009">
    <property type="protein sequence ID" value="SCZ44081.1"/>
    <property type="molecule type" value="Genomic_DNA"/>
</dbReference>
<comment type="catalytic activity">
    <reaction evidence="12 13">
        <text>tRNA(Thr) + L-threonine + ATP = L-threonyl-tRNA(Thr) + AMP + diphosphate + H(+)</text>
        <dbReference type="Rhea" id="RHEA:24624"/>
        <dbReference type="Rhea" id="RHEA-COMP:9670"/>
        <dbReference type="Rhea" id="RHEA-COMP:9704"/>
        <dbReference type="ChEBI" id="CHEBI:15378"/>
        <dbReference type="ChEBI" id="CHEBI:30616"/>
        <dbReference type="ChEBI" id="CHEBI:33019"/>
        <dbReference type="ChEBI" id="CHEBI:57926"/>
        <dbReference type="ChEBI" id="CHEBI:78442"/>
        <dbReference type="ChEBI" id="CHEBI:78534"/>
        <dbReference type="ChEBI" id="CHEBI:456215"/>
        <dbReference type="EC" id="6.1.1.3"/>
    </reaction>
</comment>
<name>A0A1G5P4Q7_9PSED</name>
<feature type="domain" description="TGS" evidence="15">
    <location>
        <begin position="1"/>
        <end position="61"/>
    </location>
</feature>
<dbReference type="RefSeq" id="WP_027596901.1">
    <property type="nucleotide sequence ID" value="NZ_CP189647.1"/>
</dbReference>
<dbReference type="InterPro" id="IPR018163">
    <property type="entry name" value="Thr/Ala-tRNA-synth_IIc_edit"/>
</dbReference>
<evidence type="ECO:0000256" key="4">
    <source>
        <dbReference type="ARBA" id="ARBA00022598"/>
    </source>
</evidence>
<dbReference type="GO" id="GO:0006435">
    <property type="term" value="P:threonyl-tRNA aminoacylation"/>
    <property type="evidence" value="ECO:0007669"/>
    <property type="project" value="UniProtKB-UniRule"/>
</dbReference>
<protein>
    <recommendedName>
        <fullName evidence="13">Threonine--tRNA ligase</fullName>
        <ecNumber evidence="13">6.1.1.3</ecNumber>
    </recommendedName>
    <alternativeName>
        <fullName evidence="13">Threonyl-tRNA synthetase</fullName>
        <shortName evidence="13">ThrRS</shortName>
    </alternativeName>
</protein>
<dbReference type="GO" id="GO:0046872">
    <property type="term" value="F:metal ion binding"/>
    <property type="evidence" value="ECO:0007669"/>
    <property type="project" value="UniProtKB-KW"/>
</dbReference>
<dbReference type="Gene3D" id="3.40.50.800">
    <property type="entry name" value="Anticodon-binding domain"/>
    <property type="match status" value="1"/>
</dbReference>
<comment type="cofactor">
    <cofactor evidence="13">
        <name>Zn(2+)</name>
        <dbReference type="ChEBI" id="CHEBI:29105"/>
    </cofactor>
    <text evidence="13">Binds 1 zinc ion per subunit.</text>
</comment>
<keyword evidence="7 13" id="KW-0862">Zinc</keyword>
<dbReference type="InterPro" id="IPR012947">
    <property type="entry name" value="tRNA_SAD"/>
</dbReference>
<dbReference type="SUPFAM" id="SSF52954">
    <property type="entry name" value="Class II aaRS ABD-related"/>
    <property type="match status" value="1"/>
</dbReference>
<dbReference type="NCBIfam" id="TIGR00418">
    <property type="entry name" value="thrS"/>
    <property type="match status" value="1"/>
</dbReference>
<evidence type="ECO:0000256" key="12">
    <source>
        <dbReference type="ARBA" id="ARBA00049515"/>
    </source>
</evidence>